<dbReference type="OrthoDB" id="9758822at2"/>
<dbReference type="EMBL" id="SLUP01000003">
    <property type="protein sequence ID" value="TCL66817.1"/>
    <property type="molecule type" value="Genomic_DNA"/>
</dbReference>
<protein>
    <submittedName>
        <fullName evidence="2">Raffinose synthase Sip1-like protein</fullName>
    </submittedName>
</protein>
<keyword evidence="3" id="KW-1185">Reference proteome</keyword>
<comment type="caution">
    <text evidence="2">The sequence shown here is derived from an EMBL/GenBank/DDBJ whole genome shotgun (WGS) entry which is preliminary data.</text>
</comment>
<keyword evidence="1" id="KW-0119">Carbohydrate metabolism</keyword>
<dbReference type="AlphaFoldDB" id="A0A4V2QE57"/>
<dbReference type="InterPro" id="IPR013785">
    <property type="entry name" value="Aldolase_TIM"/>
</dbReference>
<dbReference type="PANTHER" id="PTHR31268:SF32">
    <property type="entry name" value="GALACTINOL--SUCROSE GALACTOSYLTRANSFERASE 2-RELATED"/>
    <property type="match status" value="1"/>
</dbReference>
<dbReference type="InterPro" id="IPR008811">
    <property type="entry name" value="Glycosyl_hydrolases_36"/>
</dbReference>
<dbReference type="Pfam" id="PF05691">
    <property type="entry name" value="Raffinose_syn"/>
    <property type="match status" value="2"/>
</dbReference>
<sequence>MKFFHQNRMNNLQHNISFFLVLFSLIVCGQNTSKKEVQVFDNIPKSIVLEGLTTKGILSLNKQQLIPNQDGIIAEIKLELLKFKKGIYYRPFSSKLAAGNRVEPLWFNTISDLDSYKLQPPRMDDFMNLGAFMMLQKVNGDYLALLPLVSNRIGNTFSISENNMYLTMATYGTQTENVSVPFLSYAQSKDPYEAARQVWELAMEMDEIKENINWREQKEYPEAYKYLGWCSWEHYKQNINEKIIVDAIQEIKESPIPFRWVLVDDGYLDHKNGQLLSFGVDKKKFPNGWNPITSQKDDKIKWMGIWRNFNGYMQGVSPEHTMSNLEEYLEIQTKYDGKKRLMPQISEEAANAFYNEMTTNTKENGFNMIKVDFQSDNFRYNTGASNAILGVHYNNTALEENCKDKDLQLLNCIAQQNFNVFNHKYSALIRGSVDYKTTKDRLDITLVQNFANAFWLGHTHWLDQDMFYSNYKETAQLMAVARAMSGGPIYLSDEPKNIDNTVLKPLIYADGRILGTLAPAVPLPESLMQDPYFEGKAFRVIAPLENNTAAIMAVNLKQNDEVVTTHISLKDYPFAGGMIQPYKGLWELPKQGVLLYDHYAGSAQVLKEDYQFTLASRKERLFLLSPIKEGWSVIGRPDKYMSASAYKLLEFNSKMVKIKMVEDGPILLWSDGKIPTSENIKFKKLENGLWHGKLIKSNTNKEYIITGKRD</sequence>
<accession>A0A4V2QE57</accession>
<dbReference type="PANTHER" id="PTHR31268">
    <property type="match status" value="1"/>
</dbReference>
<organism evidence="2 3">
    <name type="scientific">Mariniflexile fucanivorans</name>
    <dbReference type="NCBI Taxonomy" id="264023"/>
    <lineage>
        <taxon>Bacteria</taxon>
        <taxon>Pseudomonadati</taxon>
        <taxon>Bacteroidota</taxon>
        <taxon>Flavobacteriia</taxon>
        <taxon>Flavobacteriales</taxon>
        <taxon>Flavobacteriaceae</taxon>
        <taxon>Mariniflexile</taxon>
    </lineage>
</organism>
<dbReference type="SUPFAM" id="SSF51445">
    <property type="entry name" value="(Trans)glycosidases"/>
    <property type="match status" value="1"/>
</dbReference>
<gene>
    <name evidence="2" type="ORF">EV196_103236</name>
</gene>
<reference evidence="2 3" key="1">
    <citation type="submission" date="2019-03" db="EMBL/GenBank/DDBJ databases">
        <title>Genomic Encyclopedia of Type Strains, Phase IV (KMG-IV): sequencing the most valuable type-strain genomes for metagenomic binning, comparative biology and taxonomic classification.</title>
        <authorList>
            <person name="Goeker M."/>
        </authorList>
    </citation>
    <scope>NUCLEOTIDE SEQUENCE [LARGE SCALE GENOMIC DNA]</scope>
    <source>
        <strain evidence="2 3">DSM 18792</strain>
    </source>
</reference>
<dbReference type="RefSeq" id="WP_132217062.1">
    <property type="nucleotide sequence ID" value="NZ_OX156936.1"/>
</dbReference>
<name>A0A4V2QE57_9FLAO</name>
<dbReference type="Proteomes" id="UP000295455">
    <property type="component" value="Unassembled WGS sequence"/>
</dbReference>
<evidence type="ECO:0000313" key="3">
    <source>
        <dbReference type="Proteomes" id="UP000295455"/>
    </source>
</evidence>
<evidence type="ECO:0000256" key="1">
    <source>
        <dbReference type="ARBA" id="ARBA00023277"/>
    </source>
</evidence>
<proteinExistence type="predicted"/>
<dbReference type="Gene3D" id="3.20.20.70">
    <property type="entry name" value="Aldolase class I"/>
    <property type="match status" value="1"/>
</dbReference>
<dbReference type="InterPro" id="IPR017853">
    <property type="entry name" value="GH"/>
</dbReference>
<evidence type="ECO:0000313" key="2">
    <source>
        <dbReference type="EMBL" id="TCL66817.1"/>
    </source>
</evidence>